<feature type="compositionally biased region" description="Polar residues" evidence="1">
    <location>
        <begin position="16"/>
        <end position="37"/>
    </location>
</feature>
<accession>W2JZF1</accession>
<evidence type="ECO:0000313" key="2">
    <source>
        <dbReference type="EMBL" id="ETK70994.1"/>
    </source>
</evidence>
<evidence type="ECO:0000256" key="1">
    <source>
        <dbReference type="SAM" id="MobiDB-lite"/>
    </source>
</evidence>
<reference evidence="3" key="1">
    <citation type="submission" date="2013-11" db="EMBL/GenBank/DDBJ databases">
        <title>The Genome Sequence of Phytophthora parasitica CHvinca01.</title>
        <authorList>
            <consortium name="The Broad Institute Genomics Platform"/>
            <person name="Russ C."/>
            <person name="Tyler B."/>
            <person name="Panabieres F."/>
            <person name="Shan W."/>
            <person name="Tripathy S."/>
            <person name="Grunwald N."/>
            <person name="Machado M."/>
            <person name="Johnson C.S."/>
            <person name="Arredondo F."/>
            <person name="Hong C."/>
            <person name="Coffey M."/>
            <person name="Young S.K."/>
            <person name="Zeng Q."/>
            <person name="Gargeya S."/>
            <person name="Fitzgerald M."/>
            <person name="Abouelleil A."/>
            <person name="Alvarado L."/>
            <person name="Chapman S.B."/>
            <person name="Gainer-Dewar J."/>
            <person name="Goldberg J."/>
            <person name="Griggs A."/>
            <person name="Gujja S."/>
            <person name="Hansen M."/>
            <person name="Howarth C."/>
            <person name="Imamovic A."/>
            <person name="Ireland A."/>
            <person name="Larimer J."/>
            <person name="McCowan C."/>
            <person name="Murphy C."/>
            <person name="Pearson M."/>
            <person name="Poon T.W."/>
            <person name="Priest M."/>
            <person name="Roberts A."/>
            <person name="Saif S."/>
            <person name="Shea T."/>
            <person name="Sykes S."/>
            <person name="Wortman J."/>
            <person name="Nusbaum C."/>
            <person name="Birren B."/>
        </authorList>
    </citation>
    <scope>NUCLEOTIDE SEQUENCE [LARGE SCALE GENOMIC DNA]</scope>
    <source>
        <strain evidence="3">CHvinca01</strain>
    </source>
</reference>
<sequence length="37" mass="4263">MQHNRSKAPNARVYIQQKQQPTRTGTDSRTSHPTPFP</sequence>
<organism evidence="3">
    <name type="scientific">Phytophthora nicotianae</name>
    <name type="common">Potato buckeye rot agent</name>
    <name type="synonym">Phytophthora parasitica</name>
    <dbReference type="NCBI Taxonomy" id="4792"/>
    <lineage>
        <taxon>Eukaryota</taxon>
        <taxon>Sar</taxon>
        <taxon>Stramenopiles</taxon>
        <taxon>Oomycota</taxon>
        <taxon>Peronosporomycetes</taxon>
        <taxon>Peronosporales</taxon>
        <taxon>Peronosporaceae</taxon>
        <taxon>Phytophthora</taxon>
    </lineage>
</organism>
<dbReference type="AlphaFoldDB" id="W2JZF1"/>
<dbReference type="EMBL" id="KI689928">
    <property type="protein sequence ID" value="ETK70994.1"/>
    <property type="molecule type" value="Genomic_DNA"/>
</dbReference>
<dbReference type="Proteomes" id="UP000054423">
    <property type="component" value="Unassembled WGS sequence"/>
</dbReference>
<feature type="region of interest" description="Disordered" evidence="1">
    <location>
        <begin position="1"/>
        <end position="37"/>
    </location>
</feature>
<gene>
    <name evidence="2" type="ORF">L915_21685</name>
    <name evidence="3" type="ORF">L917_21407</name>
</gene>
<protein>
    <submittedName>
        <fullName evidence="3">Uncharacterized protein</fullName>
    </submittedName>
</protein>
<proteinExistence type="predicted"/>
<reference evidence="2" key="2">
    <citation type="submission" date="2013-11" db="EMBL/GenBank/DDBJ databases">
        <title>The Genome Sequence of Phytophthora parasitica CJ02B3.</title>
        <authorList>
            <consortium name="The Broad Institute Genomics Platform"/>
            <person name="Russ C."/>
            <person name="Tyler B."/>
            <person name="Panabieres F."/>
            <person name="Shan W."/>
            <person name="Tripathy S."/>
            <person name="Grunwald N."/>
            <person name="Machado M."/>
            <person name="Johnson C.S."/>
            <person name="Arredondo F."/>
            <person name="Hong C."/>
            <person name="Coffey M."/>
            <person name="Young S.K."/>
            <person name="Zeng Q."/>
            <person name="Gargeya S."/>
            <person name="Fitzgerald M."/>
            <person name="Abouelleil A."/>
            <person name="Alvarado L."/>
            <person name="Chapman S.B."/>
            <person name="Gainer-Dewar J."/>
            <person name="Goldberg J."/>
            <person name="Griggs A."/>
            <person name="Gujja S."/>
            <person name="Hansen M."/>
            <person name="Howarth C."/>
            <person name="Imamovic A."/>
            <person name="Ireland A."/>
            <person name="Larimer J."/>
            <person name="McCowan C."/>
            <person name="Murphy C."/>
            <person name="Pearson M."/>
            <person name="Poon T.W."/>
            <person name="Priest M."/>
            <person name="Roberts A."/>
            <person name="Saif S."/>
            <person name="Shea T."/>
            <person name="Sykes S."/>
            <person name="Wortman J."/>
            <person name="Nusbaum C."/>
            <person name="Birren B."/>
        </authorList>
    </citation>
    <scope>NUCLEOTIDE SEQUENCE [LARGE SCALE GENOMIC DNA]</scope>
    <source>
        <strain evidence="2">CJ02B3</strain>
    </source>
</reference>
<evidence type="ECO:0000313" key="3">
    <source>
        <dbReference type="EMBL" id="ETL77659.1"/>
    </source>
</evidence>
<name>W2JZF1_PHYNI</name>
<dbReference type="EMBL" id="KI683476">
    <property type="protein sequence ID" value="ETL77659.1"/>
    <property type="molecule type" value="Genomic_DNA"/>
</dbReference>
<dbReference type="Proteomes" id="UP000053236">
    <property type="component" value="Unassembled WGS sequence"/>
</dbReference>